<sequence length="115" mass="13212">MILPFQLGVVLLKNLWSERDNLHEIFIAEFTCYRSEDTSSTRRFIIFNDNRCVFIKTDVGTIVTTNTTSTTYDNCFHNLALLDNATGCSTFYGTHDNIPDVRSFTTRTTQNFDAH</sequence>
<dbReference type="Proteomes" id="UP000030377">
    <property type="component" value="Unassembled WGS sequence"/>
</dbReference>
<evidence type="ECO:0000313" key="2">
    <source>
        <dbReference type="Proteomes" id="UP000030377"/>
    </source>
</evidence>
<organism evidence="1 2">
    <name type="scientific">Bradyrhizobium japonicum</name>
    <dbReference type="NCBI Taxonomy" id="375"/>
    <lineage>
        <taxon>Bacteria</taxon>
        <taxon>Pseudomonadati</taxon>
        <taxon>Pseudomonadota</taxon>
        <taxon>Alphaproteobacteria</taxon>
        <taxon>Hyphomicrobiales</taxon>
        <taxon>Nitrobacteraceae</taxon>
        <taxon>Bradyrhizobium</taxon>
    </lineage>
</organism>
<proteinExistence type="predicted"/>
<gene>
    <name evidence="1" type="ORF">MA20_48305</name>
</gene>
<comment type="caution">
    <text evidence="1">The sequence shown here is derived from an EMBL/GenBank/DDBJ whole genome shotgun (WGS) entry which is preliminary data.</text>
</comment>
<name>A0A0A3XHN7_BRAJP</name>
<protein>
    <submittedName>
        <fullName evidence="1">Uncharacterized protein</fullName>
    </submittedName>
</protein>
<evidence type="ECO:0000313" key="1">
    <source>
        <dbReference type="EMBL" id="KGT72779.1"/>
    </source>
</evidence>
<reference evidence="1 2" key="1">
    <citation type="submission" date="2014-09" db="EMBL/GenBank/DDBJ databases">
        <title>Draft genome of Bradyrhizobium japonicum Is-34.</title>
        <authorList>
            <person name="Tsurumaru H."/>
            <person name="Yamakawa T."/>
            <person name="Hashimoto S."/>
            <person name="Okizaki K."/>
            <person name="Kanesaki Y."/>
            <person name="Yoshikawa H."/>
            <person name="Yajima S."/>
        </authorList>
    </citation>
    <scope>NUCLEOTIDE SEQUENCE [LARGE SCALE GENOMIC DNA]</scope>
    <source>
        <strain evidence="1 2">Is-34</strain>
    </source>
</reference>
<dbReference type="AlphaFoldDB" id="A0A0A3XHN7"/>
<accession>A0A0A3XHN7</accession>
<dbReference type="EMBL" id="JRPN01000178">
    <property type="protein sequence ID" value="KGT72779.1"/>
    <property type="molecule type" value="Genomic_DNA"/>
</dbReference>